<dbReference type="Gene3D" id="2.30.29.30">
    <property type="entry name" value="Pleckstrin-homology domain (PH domain)/Phosphotyrosine-binding domain (PTB)"/>
    <property type="match status" value="1"/>
</dbReference>
<dbReference type="PANTHER" id="PTHR46572">
    <property type="entry name" value="RHO1 GDP-GTP EXCHANGE PROTEIN 1-RELATED"/>
    <property type="match status" value="1"/>
</dbReference>
<dbReference type="CDD" id="cd00160">
    <property type="entry name" value="RhoGEF"/>
    <property type="match status" value="1"/>
</dbReference>
<feature type="compositionally biased region" description="Polar residues" evidence="3">
    <location>
        <begin position="200"/>
        <end position="224"/>
    </location>
</feature>
<dbReference type="SMART" id="SM00049">
    <property type="entry name" value="DEP"/>
    <property type="match status" value="1"/>
</dbReference>
<dbReference type="CDD" id="cd04435">
    <property type="entry name" value="DEP_fRom2"/>
    <property type="match status" value="1"/>
</dbReference>
<feature type="domain" description="PH" evidence="4">
    <location>
        <begin position="702"/>
        <end position="833"/>
    </location>
</feature>
<protein>
    <submittedName>
        <fullName evidence="7">Uncharacterized protein</fullName>
    </submittedName>
</protein>
<dbReference type="InterPro" id="IPR041675">
    <property type="entry name" value="PH_5"/>
</dbReference>
<dbReference type="SUPFAM" id="SSF50729">
    <property type="entry name" value="PH domain-like"/>
    <property type="match status" value="1"/>
</dbReference>
<reference evidence="7 8" key="1">
    <citation type="journal article" date="2020" name="Genomics">
        <title>Complete, high-quality genomes from long-read metagenomic sequencing of two wolf lichen thalli reveals enigmatic genome architecture.</title>
        <authorList>
            <person name="McKenzie S.K."/>
            <person name="Walston R.F."/>
            <person name="Allen J.L."/>
        </authorList>
    </citation>
    <scope>NUCLEOTIDE SEQUENCE [LARGE SCALE GENOMIC DNA]</scope>
    <source>
        <strain evidence="7">WasteWater2</strain>
    </source>
</reference>
<evidence type="ECO:0000313" key="7">
    <source>
        <dbReference type="EMBL" id="KAF6239142.1"/>
    </source>
</evidence>
<feature type="compositionally biased region" description="Polar residues" evidence="3">
    <location>
        <begin position="296"/>
        <end position="309"/>
    </location>
</feature>
<dbReference type="Gene3D" id="1.20.900.10">
    <property type="entry name" value="Dbl homology (DH) domain"/>
    <property type="match status" value="1"/>
</dbReference>
<dbReference type="InterPro" id="IPR011993">
    <property type="entry name" value="PH-like_dom_sf"/>
</dbReference>
<dbReference type="PROSITE" id="PS50010">
    <property type="entry name" value="DH_2"/>
    <property type="match status" value="1"/>
</dbReference>
<feature type="compositionally biased region" description="Polar residues" evidence="3">
    <location>
        <begin position="280"/>
        <end position="289"/>
    </location>
</feature>
<dbReference type="Pfam" id="PF00780">
    <property type="entry name" value="CNH"/>
    <property type="match status" value="1"/>
</dbReference>
<dbReference type="Pfam" id="PF15405">
    <property type="entry name" value="PH_5"/>
    <property type="match status" value="1"/>
</dbReference>
<feature type="compositionally biased region" description="Polar residues" evidence="3">
    <location>
        <begin position="41"/>
        <end position="72"/>
    </location>
</feature>
<dbReference type="GO" id="GO:0035556">
    <property type="term" value="P:intracellular signal transduction"/>
    <property type="evidence" value="ECO:0007669"/>
    <property type="project" value="InterPro"/>
</dbReference>
<dbReference type="PANTHER" id="PTHR46572:SF2">
    <property type="entry name" value="RHO1 GDP-GTP EXCHANGE PROTEIN 1-RELATED"/>
    <property type="match status" value="1"/>
</dbReference>
<evidence type="ECO:0000313" key="8">
    <source>
        <dbReference type="Proteomes" id="UP000578531"/>
    </source>
</evidence>
<proteinExistence type="predicted"/>
<dbReference type="SMART" id="SM00325">
    <property type="entry name" value="RhoGEF"/>
    <property type="match status" value="1"/>
</dbReference>
<dbReference type="GeneID" id="59284685"/>
<dbReference type="SUPFAM" id="SSF46785">
    <property type="entry name" value="Winged helix' DNA-binding domain"/>
    <property type="match status" value="1"/>
</dbReference>
<dbReference type="Proteomes" id="UP000578531">
    <property type="component" value="Unassembled WGS sequence"/>
</dbReference>
<dbReference type="OrthoDB" id="2272012at2759"/>
<evidence type="ECO:0000259" key="5">
    <source>
        <dbReference type="PROSITE" id="PS50010"/>
    </source>
</evidence>
<keyword evidence="1" id="KW-0597">Phosphoprotein</keyword>
<dbReference type="SUPFAM" id="SSF48065">
    <property type="entry name" value="DBL homology domain (DH-domain)"/>
    <property type="match status" value="1"/>
</dbReference>
<dbReference type="InterPro" id="IPR052233">
    <property type="entry name" value="Rho-type_GEFs"/>
</dbReference>
<feature type="compositionally biased region" description="Polar residues" evidence="3">
    <location>
        <begin position="181"/>
        <end position="192"/>
    </location>
</feature>
<evidence type="ECO:0000259" key="6">
    <source>
        <dbReference type="PROSITE" id="PS50219"/>
    </source>
</evidence>
<evidence type="ECO:0000256" key="1">
    <source>
        <dbReference type="ARBA" id="ARBA00022553"/>
    </source>
</evidence>
<dbReference type="InterPro" id="IPR000591">
    <property type="entry name" value="DEP_dom"/>
</dbReference>
<feature type="compositionally biased region" description="Pro residues" evidence="3">
    <location>
        <begin position="111"/>
        <end position="130"/>
    </location>
</feature>
<organism evidence="7 8">
    <name type="scientific">Letharia columbiana</name>
    <dbReference type="NCBI Taxonomy" id="112416"/>
    <lineage>
        <taxon>Eukaryota</taxon>
        <taxon>Fungi</taxon>
        <taxon>Dikarya</taxon>
        <taxon>Ascomycota</taxon>
        <taxon>Pezizomycotina</taxon>
        <taxon>Lecanoromycetes</taxon>
        <taxon>OSLEUM clade</taxon>
        <taxon>Lecanoromycetidae</taxon>
        <taxon>Lecanorales</taxon>
        <taxon>Lecanorineae</taxon>
        <taxon>Parmeliaceae</taxon>
        <taxon>Letharia</taxon>
    </lineage>
</organism>
<keyword evidence="8" id="KW-1185">Reference proteome</keyword>
<dbReference type="RefSeq" id="XP_037168438.1">
    <property type="nucleotide sequence ID" value="XM_037304945.1"/>
</dbReference>
<feature type="region of interest" description="Disordered" evidence="3">
    <location>
        <begin position="1"/>
        <end position="336"/>
    </location>
</feature>
<dbReference type="InterPro" id="IPR001849">
    <property type="entry name" value="PH_domain"/>
</dbReference>
<feature type="compositionally biased region" description="Polar residues" evidence="3">
    <location>
        <begin position="317"/>
        <end position="336"/>
    </location>
</feature>
<evidence type="ECO:0000256" key="3">
    <source>
        <dbReference type="SAM" id="MobiDB-lite"/>
    </source>
</evidence>
<dbReference type="InterPro" id="IPR000219">
    <property type="entry name" value="DH_dom"/>
</dbReference>
<dbReference type="InterPro" id="IPR035899">
    <property type="entry name" value="DBL_dom_sf"/>
</dbReference>
<name>A0A8H6G263_9LECA</name>
<feature type="compositionally biased region" description="Polar residues" evidence="3">
    <location>
        <begin position="82"/>
        <end position="108"/>
    </location>
</feature>
<evidence type="ECO:0000256" key="2">
    <source>
        <dbReference type="ARBA" id="ARBA00022658"/>
    </source>
</evidence>
<dbReference type="AlphaFoldDB" id="A0A8H6G263"/>
<dbReference type="SMART" id="SM00036">
    <property type="entry name" value="CNH"/>
    <property type="match status" value="1"/>
</dbReference>
<dbReference type="Pfam" id="PF00621">
    <property type="entry name" value="RhoGEF"/>
    <property type="match status" value="1"/>
</dbReference>
<keyword evidence="2" id="KW-0344">Guanine-nucleotide releasing factor</keyword>
<dbReference type="Gene3D" id="1.10.10.10">
    <property type="entry name" value="Winged helix-like DNA-binding domain superfamily/Winged helix DNA-binding domain"/>
    <property type="match status" value="1"/>
</dbReference>
<feature type="domain" description="CNH" evidence="6">
    <location>
        <begin position="855"/>
        <end position="1152"/>
    </location>
</feature>
<dbReference type="InterPro" id="IPR036388">
    <property type="entry name" value="WH-like_DNA-bd_sf"/>
</dbReference>
<sequence length="1195" mass="135256">MADYGVQQDRNVRPNNYGHASSYQRDAAFSNIFGASPPPGRSQTMSSQIPQLPAERSQTMTSQYSVASQISSAAARRPSPGDRQQSNGYPLSNTNGYYPNQRQSSGLVQPQPLPQYLPQPLNPNQRPYPQPQRIDARQPAQSQYNRQPPNRGYPPSLVDSYKPIPNRGYPSNPALNADPYRTQSMASMTAPATYNPPPSNYNQASANSFRQPSYQSLGSRTTAQGRIVPERHDERAMSMNSFSMERDHNQTMSGRIIPNRRRESGAELPADDESTRDTPSRTPTLTNPSARDRTTNPDSTPSRTMSMASTIVPPSEANDSLQHRPSVQKGTSGNSAVISAQSRAPLVYPALLSRVADVFRERISAGDRNKNDLSYKFAFTGAEAVDLISYIIKTTDRNLALLLGRALDAQKFFHDVTYDHRLRDSSTEIFQFRESLMEDTHQQAYMARETDEQKLWINTVTKEVADSVGEKEKKRQEVISEIMYTERDFVKDLEYLRDFWMKPLRSANTLSPSPIPERHRERFIRTVFSNCMEVHQVNSRMAESLTRRQQENPVVRNVGDIFLEWVPKFGPFIKYGANQLWGKHEFELERTRNPVFSKFVDETERLKESRKLELNGYLTKPTTRLARYPLLLENVLKYTAEDNPDIKDIPKATAMIKDLLQKVNTESGKAENQFNLRQLQSALKWTSGGQGDHLKLLEEGRELVYKGPLKKSPTDSSEVHVYLFNHALLFVRQKTNNRQEELRVYKKPIPLELLIITQMDEVIPKLGISKRPSSSLIPGAKAAINGPKAAGGAKEGFPMTFRHIGKGGFELTLYAGSTIARRKWMENIETQQAKLRDRGNFYTKAVLCDNFFTNAHKVNCLVPIDGGRKLVFGTDSGVYVSDRKPKSPAARPRRVLDISSVTQIDVLEEYQLLLVLATKSLMSYPLEVLDSPDNVSPMLKRPKKIQNHANFFKAGVCMGRHLVCSAKMSGISTTIKVFEPMDTISKGKKKPAIGRMFQGGQDTLKPFKEFYVPAESSSIDFLRSKLCVACSRGFEVVSLETLETQPLLDHADTSLDFVTRKDIIPISIERLNGEFLLHYTDFSFFVNRNGWRARPDWVINWEGRPHTFALSHPYLLAFEPNFIEIRQLETSQLVHIITAKNIRMLHSSTREASLHLLDCSQMERTNGVTQILYAYEDEGGEDVVASLDFWSKPPQ</sequence>
<gene>
    <name evidence="7" type="ORF">HO173_003015</name>
</gene>
<evidence type="ECO:0000259" key="4">
    <source>
        <dbReference type="PROSITE" id="PS50003"/>
    </source>
</evidence>
<dbReference type="PROSITE" id="PS50003">
    <property type="entry name" value="PH_DOMAIN"/>
    <property type="match status" value="1"/>
</dbReference>
<feature type="domain" description="DH" evidence="5">
    <location>
        <begin position="474"/>
        <end position="666"/>
    </location>
</feature>
<dbReference type="InterPro" id="IPR001180">
    <property type="entry name" value="CNH_dom"/>
</dbReference>
<dbReference type="EMBL" id="JACCJC010000007">
    <property type="protein sequence ID" value="KAF6239142.1"/>
    <property type="molecule type" value="Genomic_DNA"/>
</dbReference>
<dbReference type="InterPro" id="IPR036390">
    <property type="entry name" value="WH_DNA-bd_sf"/>
</dbReference>
<dbReference type="PROSITE" id="PS50219">
    <property type="entry name" value="CNH"/>
    <property type="match status" value="1"/>
</dbReference>
<dbReference type="GO" id="GO:0005085">
    <property type="term" value="F:guanyl-nucleotide exchange factor activity"/>
    <property type="evidence" value="ECO:0007669"/>
    <property type="project" value="UniProtKB-KW"/>
</dbReference>
<comment type="caution">
    <text evidence="7">The sequence shown here is derived from an EMBL/GenBank/DDBJ whole genome shotgun (WGS) entry which is preliminary data.</text>
</comment>
<feature type="compositionally biased region" description="Polar residues" evidence="3">
    <location>
        <begin position="139"/>
        <end position="148"/>
    </location>
</feature>
<dbReference type="Pfam" id="PF00610">
    <property type="entry name" value="DEP"/>
    <property type="match status" value="1"/>
</dbReference>
<accession>A0A8H6G263</accession>